<reference evidence="1 2" key="1">
    <citation type="journal article" date="2017" name="Mol. Ecol.">
        <title>Comparative and population genomic landscape of Phellinus noxius: A hypervariable fungus causing root rot in trees.</title>
        <authorList>
            <person name="Chung C.L."/>
            <person name="Lee T.J."/>
            <person name="Akiba M."/>
            <person name="Lee H.H."/>
            <person name="Kuo T.H."/>
            <person name="Liu D."/>
            <person name="Ke H.M."/>
            <person name="Yokoi T."/>
            <person name="Roa M.B."/>
            <person name="Lu M.J."/>
            <person name="Chang Y.Y."/>
            <person name="Ann P.J."/>
            <person name="Tsai J.N."/>
            <person name="Chen C.Y."/>
            <person name="Tzean S.S."/>
            <person name="Ota Y."/>
            <person name="Hattori T."/>
            <person name="Sahashi N."/>
            <person name="Liou R.F."/>
            <person name="Kikuchi T."/>
            <person name="Tsai I.J."/>
        </authorList>
    </citation>
    <scope>NUCLEOTIDE SEQUENCE [LARGE SCALE GENOMIC DNA]</scope>
    <source>
        <strain evidence="1 2">FFPRI411160</strain>
    </source>
</reference>
<sequence length="165" mass="17575">MDAVLDKAIALRGVTGVLVLTPDSWLTIASRGALSSSDAKTIEELISWTEEGSTGSVPWEEGVGGRCLHFYRAATHTLILLRRSGPTPPKVHLDECSSWPPRAPRMRLGLSTISTVSAVSAISAGSTDQHTIKGFGVGSASMYTPSCSCSLAMDLEEAHRPSSWY</sequence>
<comment type="caution">
    <text evidence="1">The sequence shown here is derived from an EMBL/GenBank/DDBJ whole genome shotgun (WGS) entry which is preliminary data.</text>
</comment>
<dbReference type="OrthoDB" id="3241146at2759"/>
<proteinExistence type="predicted"/>
<accession>A0A286U891</accession>
<dbReference type="InParanoid" id="A0A286U891"/>
<dbReference type="Proteomes" id="UP000217199">
    <property type="component" value="Unassembled WGS sequence"/>
</dbReference>
<protein>
    <submittedName>
        <fullName evidence="1">Uncharacterized protein</fullName>
    </submittedName>
</protein>
<evidence type="ECO:0000313" key="1">
    <source>
        <dbReference type="EMBL" id="PAV15823.1"/>
    </source>
</evidence>
<dbReference type="EMBL" id="NBII01000009">
    <property type="protein sequence ID" value="PAV15823.1"/>
    <property type="molecule type" value="Genomic_DNA"/>
</dbReference>
<evidence type="ECO:0000313" key="2">
    <source>
        <dbReference type="Proteomes" id="UP000217199"/>
    </source>
</evidence>
<name>A0A286U891_9AGAM</name>
<gene>
    <name evidence="1" type="ORF">PNOK_0868100</name>
</gene>
<organism evidence="1 2">
    <name type="scientific">Pyrrhoderma noxium</name>
    <dbReference type="NCBI Taxonomy" id="2282107"/>
    <lineage>
        <taxon>Eukaryota</taxon>
        <taxon>Fungi</taxon>
        <taxon>Dikarya</taxon>
        <taxon>Basidiomycota</taxon>
        <taxon>Agaricomycotina</taxon>
        <taxon>Agaricomycetes</taxon>
        <taxon>Hymenochaetales</taxon>
        <taxon>Hymenochaetaceae</taxon>
        <taxon>Pyrrhoderma</taxon>
    </lineage>
</organism>
<keyword evidence="2" id="KW-1185">Reference proteome</keyword>
<dbReference type="AlphaFoldDB" id="A0A286U891"/>